<accession>G1WLE6</accession>
<evidence type="ECO:0000259" key="5">
    <source>
        <dbReference type="PROSITE" id="PS50893"/>
    </source>
</evidence>
<evidence type="ECO:0000313" key="7">
    <source>
        <dbReference type="Proteomes" id="UP000004830"/>
    </source>
</evidence>
<protein>
    <recommendedName>
        <fullName evidence="5">ABC transporter domain-containing protein</fullName>
    </recommendedName>
</protein>
<dbReference type="PATRIC" id="fig|742742.3.peg.2139"/>
<dbReference type="OrthoDB" id="3177347at2"/>
<dbReference type="SMART" id="SM00382">
    <property type="entry name" value="AAA"/>
    <property type="match status" value="1"/>
</dbReference>
<gene>
    <name evidence="6" type="ORF">HMPREF9452_02159</name>
</gene>
<dbReference type="InterPro" id="IPR003439">
    <property type="entry name" value="ABC_transporter-like_ATP-bd"/>
</dbReference>
<keyword evidence="3" id="KW-0547">Nucleotide-binding</keyword>
<evidence type="ECO:0000256" key="1">
    <source>
        <dbReference type="ARBA" id="ARBA00005417"/>
    </source>
</evidence>
<dbReference type="eggNOG" id="COG1131">
    <property type="taxonomic scope" value="Bacteria"/>
</dbReference>
<dbReference type="PANTHER" id="PTHR43335">
    <property type="entry name" value="ABC TRANSPORTER, ATP-BINDING PROTEIN"/>
    <property type="match status" value="1"/>
</dbReference>
<keyword evidence="2" id="KW-0813">Transport</keyword>
<comment type="caution">
    <text evidence="6">The sequence shown here is derived from an EMBL/GenBank/DDBJ whole genome shotgun (WGS) entry which is preliminary data.</text>
</comment>
<comment type="similarity">
    <text evidence="1">Belongs to the ABC transporter superfamily.</text>
</comment>
<dbReference type="InterPro" id="IPR027417">
    <property type="entry name" value="P-loop_NTPase"/>
</dbReference>
<keyword evidence="7" id="KW-1185">Reference proteome</keyword>
<dbReference type="PROSITE" id="PS00211">
    <property type="entry name" value="ABC_TRANSPORTER_1"/>
    <property type="match status" value="1"/>
</dbReference>
<sequence length="282" mass="31066">MLTVEHVTKRFKHNAVIEDATLAFSTGVTGLIAPNGAGKSTLLKMLATLTFPTEGRICWNGEDIHAMGERYRAVLGYLPQQFGYYPSYTPRAFLRYVGALQRMGKRDIARGTDELLELVGLGDAADRRMREFSGGMIQRIGIATALLADPQILILDEPTAGLDPRERVRFRNIIHGLAQERTVVLSTHIVSDIEAIAGQIVFIQGGHVQAYPGSAELCAELAGMIFEMPVHAELPSACQVLGERERDGRTVLRLYAKQKPEGACVVSPTLEDAFLVRYREGR</sequence>
<dbReference type="GO" id="GO:0016887">
    <property type="term" value="F:ATP hydrolysis activity"/>
    <property type="evidence" value="ECO:0007669"/>
    <property type="project" value="InterPro"/>
</dbReference>
<evidence type="ECO:0000313" key="6">
    <source>
        <dbReference type="EMBL" id="EGX68469.1"/>
    </source>
</evidence>
<dbReference type="Gene3D" id="3.40.50.300">
    <property type="entry name" value="P-loop containing nucleotide triphosphate hydrolases"/>
    <property type="match status" value="1"/>
</dbReference>
<evidence type="ECO:0000256" key="4">
    <source>
        <dbReference type="ARBA" id="ARBA00022840"/>
    </source>
</evidence>
<dbReference type="InterPro" id="IPR017871">
    <property type="entry name" value="ABC_transporter-like_CS"/>
</dbReference>
<dbReference type="AlphaFoldDB" id="G1WLE6"/>
<dbReference type="GeneID" id="62759832"/>
<dbReference type="GO" id="GO:0005524">
    <property type="term" value="F:ATP binding"/>
    <property type="evidence" value="ECO:0007669"/>
    <property type="project" value="UniProtKB-KW"/>
</dbReference>
<dbReference type="RefSeq" id="WP_009142182.1">
    <property type="nucleotide sequence ID" value="NZ_JH126475.1"/>
</dbReference>
<dbReference type="CDD" id="cd03264">
    <property type="entry name" value="ABC_drug_resistance_like"/>
    <property type="match status" value="1"/>
</dbReference>
<name>G1WLE6_9ACTN</name>
<dbReference type="STRING" id="742742.HMPREF9452_02159"/>
<dbReference type="Pfam" id="PF00005">
    <property type="entry name" value="ABC_tran"/>
    <property type="match status" value="1"/>
</dbReference>
<keyword evidence="4" id="KW-0067">ATP-binding</keyword>
<feature type="domain" description="ABC transporter" evidence="5">
    <location>
        <begin position="2"/>
        <end position="230"/>
    </location>
</feature>
<proteinExistence type="inferred from homology"/>
<dbReference type="SUPFAM" id="SSF52540">
    <property type="entry name" value="P-loop containing nucleoside triphosphate hydrolases"/>
    <property type="match status" value="1"/>
</dbReference>
<organism evidence="6 7">
    <name type="scientific">Collinsella tanakaei YIT 12063</name>
    <dbReference type="NCBI Taxonomy" id="742742"/>
    <lineage>
        <taxon>Bacteria</taxon>
        <taxon>Bacillati</taxon>
        <taxon>Actinomycetota</taxon>
        <taxon>Coriobacteriia</taxon>
        <taxon>Coriobacteriales</taxon>
        <taxon>Coriobacteriaceae</taxon>
        <taxon>Collinsella</taxon>
    </lineage>
</organism>
<dbReference type="Proteomes" id="UP000004830">
    <property type="component" value="Unassembled WGS sequence"/>
</dbReference>
<dbReference type="InterPro" id="IPR003593">
    <property type="entry name" value="AAA+_ATPase"/>
</dbReference>
<dbReference type="HOGENOM" id="CLU_000604_1_2_11"/>
<dbReference type="PANTHER" id="PTHR43335:SF2">
    <property type="entry name" value="ABC TRANSPORTER, ATP-BINDING PROTEIN"/>
    <property type="match status" value="1"/>
</dbReference>
<dbReference type="EMBL" id="ADLS01000033">
    <property type="protein sequence ID" value="EGX68469.1"/>
    <property type="molecule type" value="Genomic_DNA"/>
</dbReference>
<evidence type="ECO:0000256" key="2">
    <source>
        <dbReference type="ARBA" id="ARBA00022448"/>
    </source>
</evidence>
<dbReference type="PROSITE" id="PS50893">
    <property type="entry name" value="ABC_TRANSPORTER_2"/>
    <property type="match status" value="1"/>
</dbReference>
<reference evidence="6 7" key="1">
    <citation type="submission" date="2011-06" db="EMBL/GenBank/DDBJ databases">
        <title>The Genome Sequence of Collinsella tanakaei YIT 12063.</title>
        <authorList>
            <consortium name="The Broad Institute Genome Sequencing Platform"/>
            <person name="Earl A."/>
            <person name="Ward D."/>
            <person name="Feldgarden M."/>
            <person name="Gevers D."/>
            <person name="Morotomi M."/>
            <person name="Young S.K."/>
            <person name="Zeng Q."/>
            <person name="Gargeya S."/>
            <person name="Fitzgerald M."/>
            <person name="Haas B."/>
            <person name="Abouelleil A."/>
            <person name="Alvarado L."/>
            <person name="Arachchi H.M."/>
            <person name="Berlin A."/>
            <person name="Brown A."/>
            <person name="Chapman S.B."/>
            <person name="Chen Z."/>
            <person name="Dunbar C."/>
            <person name="Freedman E."/>
            <person name="Gearin G."/>
            <person name="Gellesch M."/>
            <person name="Goldberg J."/>
            <person name="Griggs A."/>
            <person name="Gujja S."/>
            <person name="Heiman D."/>
            <person name="Howarth C."/>
            <person name="Larson L."/>
            <person name="Lui A."/>
            <person name="MacDonald P.J.P."/>
            <person name="Mehta T."/>
            <person name="Montmayeur A."/>
            <person name="Murphy C."/>
            <person name="Neiman D."/>
            <person name="Pearson M."/>
            <person name="Priest M."/>
            <person name="Roberts A."/>
            <person name="Saif S."/>
            <person name="Shea T."/>
            <person name="Shenoy N."/>
            <person name="Sisk P."/>
            <person name="Stolte C."/>
            <person name="Sykes S."/>
            <person name="Wortman J."/>
            <person name="Nusbaum C."/>
            <person name="Birren B."/>
        </authorList>
    </citation>
    <scope>NUCLEOTIDE SEQUENCE [LARGE SCALE GENOMIC DNA]</scope>
    <source>
        <strain evidence="6 7">YIT 12063</strain>
    </source>
</reference>
<evidence type="ECO:0000256" key="3">
    <source>
        <dbReference type="ARBA" id="ARBA00022741"/>
    </source>
</evidence>